<dbReference type="PROSITE" id="PS51891">
    <property type="entry name" value="CENP_V_GFA"/>
    <property type="match status" value="1"/>
</dbReference>
<dbReference type="Gene3D" id="3.90.1590.10">
    <property type="entry name" value="glutathione-dependent formaldehyde- activating enzyme (gfa)"/>
    <property type="match status" value="1"/>
</dbReference>
<evidence type="ECO:0000313" key="7">
    <source>
        <dbReference type="Proteomes" id="UP000249254"/>
    </source>
</evidence>
<comment type="similarity">
    <text evidence="1">Belongs to the Gfa family.</text>
</comment>
<dbReference type="Proteomes" id="UP000249254">
    <property type="component" value="Unassembled WGS sequence"/>
</dbReference>
<evidence type="ECO:0000256" key="4">
    <source>
        <dbReference type="ARBA" id="ARBA00023239"/>
    </source>
</evidence>
<proteinExistence type="inferred from homology"/>
<dbReference type="EMBL" id="QFYQ01000001">
    <property type="protein sequence ID" value="RAK53039.1"/>
    <property type="molecule type" value="Genomic_DNA"/>
</dbReference>
<dbReference type="GO" id="GO:0046872">
    <property type="term" value="F:metal ion binding"/>
    <property type="evidence" value="ECO:0007669"/>
    <property type="project" value="UniProtKB-KW"/>
</dbReference>
<evidence type="ECO:0000256" key="2">
    <source>
        <dbReference type="ARBA" id="ARBA00022723"/>
    </source>
</evidence>
<dbReference type="InterPro" id="IPR011057">
    <property type="entry name" value="Mss4-like_sf"/>
</dbReference>
<comment type="caution">
    <text evidence="6">The sequence shown here is derived from an EMBL/GenBank/DDBJ whole genome shotgun (WGS) entry which is preliminary data.</text>
</comment>
<keyword evidence="2" id="KW-0479">Metal-binding</keyword>
<evidence type="ECO:0000256" key="3">
    <source>
        <dbReference type="ARBA" id="ARBA00022833"/>
    </source>
</evidence>
<evidence type="ECO:0000259" key="5">
    <source>
        <dbReference type="PROSITE" id="PS51891"/>
    </source>
</evidence>
<dbReference type="RefSeq" id="WP_111526792.1">
    <property type="nucleotide sequence ID" value="NZ_JBHRSG010000001.1"/>
</dbReference>
<dbReference type="AlphaFoldDB" id="A0A328AEG7"/>
<dbReference type="SUPFAM" id="SSF51316">
    <property type="entry name" value="Mss4-like"/>
    <property type="match status" value="1"/>
</dbReference>
<reference evidence="7" key="1">
    <citation type="submission" date="2018-05" db="EMBL/GenBank/DDBJ databases">
        <authorList>
            <person name="Li X."/>
        </authorList>
    </citation>
    <scope>NUCLEOTIDE SEQUENCE [LARGE SCALE GENOMIC DNA]</scope>
    <source>
        <strain evidence="7">LX32</strain>
    </source>
</reference>
<protein>
    <submittedName>
        <fullName evidence="6">GFA family protein</fullName>
    </submittedName>
</protein>
<dbReference type="PANTHER" id="PTHR33337:SF40">
    <property type="entry name" value="CENP-V_GFA DOMAIN-CONTAINING PROTEIN-RELATED"/>
    <property type="match status" value="1"/>
</dbReference>
<sequence length="170" mass="19124">MPSPARRSAVQAEARCQCGTVRVEIDVPAVWAWHDHSERSRKAHGAAYATYVGSWKSRFRILEGEAALVRYADEAARTVRSFCGRCGTPMLYERARSPKIVNIPRALFLARTGRDTRYHVNLAEKADWEYAGEALSPLKGYPGVMWERPRRKKAADGIDSLFATQEDAEP</sequence>
<keyword evidence="7" id="KW-1185">Reference proteome</keyword>
<dbReference type="PANTHER" id="PTHR33337">
    <property type="entry name" value="GFA DOMAIN-CONTAINING PROTEIN"/>
    <property type="match status" value="1"/>
</dbReference>
<dbReference type="GO" id="GO:0016846">
    <property type="term" value="F:carbon-sulfur lyase activity"/>
    <property type="evidence" value="ECO:0007669"/>
    <property type="project" value="InterPro"/>
</dbReference>
<keyword evidence="3" id="KW-0862">Zinc</keyword>
<organism evidence="6 7">
    <name type="scientific">Phenylobacterium soli</name>
    <dbReference type="NCBI Taxonomy" id="2170551"/>
    <lineage>
        <taxon>Bacteria</taxon>
        <taxon>Pseudomonadati</taxon>
        <taxon>Pseudomonadota</taxon>
        <taxon>Alphaproteobacteria</taxon>
        <taxon>Caulobacterales</taxon>
        <taxon>Caulobacteraceae</taxon>
        <taxon>Phenylobacterium</taxon>
    </lineage>
</organism>
<dbReference type="InterPro" id="IPR006913">
    <property type="entry name" value="CENP-V/GFA"/>
</dbReference>
<accession>A0A328AEG7</accession>
<name>A0A328AEG7_9CAUL</name>
<keyword evidence="4" id="KW-0456">Lyase</keyword>
<evidence type="ECO:0000313" key="6">
    <source>
        <dbReference type="EMBL" id="RAK53039.1"/>
    </source>
</evidence>
<dbReference type="OrthoDB" id="8220639at2"/>
<evidence type="ECO:0000256" key="1">
    <source>
        <dbReference type="ARBA" id="ARBA00005495"/>
    </source>
</evidence>
<feature type="domain" description="CENP-V/GFA" evidence="5">
    <location>
        <begin position="12"/>
        <end position="129"/>
    </location>
</feature>
<gene>
    <name evidence="6" type="ORF">DJ017_00075</name>
</gene>
<dbReference type="Pfam" id="PF04828">
    <property type="entry name" value="GFA"/>
    <property type="match status" value="1"/>
</dbReference>